<evidence type="ECO:0000259" key="8">
    <source>
        <dbReference type="Pfam" id="PF17753"/>
    </source>
</evidence>
<evidence type="ECO:0000256" key="5">
    <source>
        <dbReference type="ARBA" id="ARBA00023180"/>
    </source>
</evidence>
<dbReference type="RefSeq" id="WP_378049325.1">
    <property type="nucleotide sequence ID" value="NZ_JBHMDN010000020.1"/>
</dbReference>
<gene>
    <name evidence="10" type="ORF">ACFQMJ_14985</name>
</gene>
<dbReference type="SUPFAM" id="SSF51445">
    <property type="entry name" value="(Trans)glycosidases"/>
    <property type="match status" value="1"/>
</dbReference>
<feature type="domain" description="Beta-mannosidase-like galactose-binding" evidence="9">
    <location>
        <begin position="29"/>
        <end position="197"/>
    </location>
</feature>
<dbReference type="EMBL" id="JBHTAI010000008">
    <property type="protein sequence ID" value="MFC7149828.1"/>
    <property type="molecule type" value="Genomic_DNA"/>
</dbReference>
<dbReference type="InterPro" id="IPR041625">
    <property type="entry name" value="Beta-mannosidase_Ig"/>
</dbReference>
<dbReference type="Proteomes" id="UP001596378">
    <property type="component" value="Unassembled WGS sequence"/>
</dbReference>
<dbReference type="EC" id="3.2.1.25" evidence="3"/>
<keyword evidence="5" id="KW-0325">Glycoprotein</keyword>
<dbReference type="InterPro" id="IPR008979">
    <property type="entry name" value="Galactose-bd-like_sf"/>
</dbReference>
<dbReference type="InterPro" id="IPR054593">
    <property type="entry name" value="Beta-mannosidase-like_N2"/>
</dbReference>
<proteinExistence type="inferred from homology"/>
<dbReference type="PANTHER" id="PTHR43730">
    <property type="entry name" value="BETA-MANNOSIDASE"/>
    <property type="match status" value="1"/>
</dbReference>
<accession>A0ABW2F9C9</accession>
<evidence type="ECO:0000259" key="7">
    <source>
        <dbReference type="Pfam" id="PF00703"/>
    </source>
</evidence>
<dbReference type="InterPro" id="IPR050887">
    <property type="entry name" value="Beta-mannosidase_GH2"/>
</dbReference>
<evidence type="ECO:0000256" key="1">
    <source>
        <dbReference type="ARBA" id="ARBA00000829"/>
    </source>
</evidence>
<organism evidence="10 11">
    <name type="scientific">Cohnella cellulosilytica</name>
    <dbReference type="NCBI Taxonomy" id="986710"/>
    <lineage>
        <taxon>Bacteria</taxon>
        <taxon>Bacillati</taxon>
        <taxon>Bacillota</taxon>
        <taxon>Bacilli</taxon>
        <taxon>Bacillales</taxon>
        <taxon>Paenibacillaceae</taxon>
        <taxon>Cohnella</taxon>
    </lineage>
</organism>
<sequence>MYKMELNEGWKVRFEELAEEADRYREIAERTEGWMTASLPCDIHMPLLEAGRIEEPLLQDHFFACEWTENKSWWFQKSFRISAERLGVQRIELVLESLDAEADVFLNGSPLGHHRSAFYPLRREVKELLREGDNELLVRVTSGLEPYGDPAEMARFKDRVGIEKGHNRGDARRVFARKPQYGFGWDWGPRVATCGIVGGVRLEGYDQAAIRQVHVYTESILGSEAVVSFEVEIENLHPYSTLEAEVHVELSRDGLAAVGLSKKVPLRSGLNYVDLRHTVTDAKLWWPNGMGSPDLYEVSVSVALRERTIRYPEFRMGLRTIKLDQAPVREGERLFAINVNGVRAFCKGANWIPADSVYARISDEKYAELVSEAKAAHFNMLRVWGGGLYESEAFYEACDRNGIMIWQDFMFACALYPDDLPWFREEVREEMEYQTRRLRNHPSLVLWCGNNENHWNFDMWKQADPEESFVGGAICYNELAPRIVRRNCPEIPYWNSSPYGGVHPNGEDCGDTHYWHDAMMSPEMEKRITPERYDDWTSKFVSEYGYIGPCRKSTIERYHAGEPLDREGRIWQLHNNMYEKETVAAGIAKHYADAKGLDLDEYLLYAGLCQGLMYGYSLEAMRYRLDCSGALFWMYNDCWGEVGWSVIDYELKRKISWYFAKRACAPVALIVRENEGLIRAVGINETGEDIRCELEYGCVSFDGRVRDTERTDILLPAYSRDVVLEFAKSTGDASSVCWFVRPETDSSHLEILPAILRAGAVRDLGLPAPSLSVSEFVRVEEGVRFTVTSDVYAHAVHFGLPDRIKLSDEYFDLLPGQRRTITVHDPSVQAEEIVPRAVRLHS</sequence>
<feature type="domain" description="Glycoside hydrolase family 2 immunoglobulin-like beta-sandwich" evidence="7">
    <location>
        <begin position="209"/>
        <end position="319"/>
    </location>
</feature>
<evidence type="ECO:0000313" key="11">
    <source>
        <dbReference type="Proteomes" id="UP001596378"/>
    </source>
</evidence>
<dbReference type="PANTHER" id="PTHR43730:SF1">
    <property type="entry name" value="BETA-MANNOSIDASE"/>
    <property type="match status" value="1"/>
</dbReference>
<keyword evidence="11" id="KW-1185">Reference proteome</keyword>
<evidence type="ECO:0000256" key="6">
    <source>
        <dbReference type="ARBA" id="ARBA00023295"/>
    </source>
</evidence>
<protein>
    <recommendedName>
        <fullName evidence="3">beta-mannosidase</fullName>
        <ecNumber evidence="3">3.2.1.25</ecNumber>
    </recommendedName>
</protein>
<dbReference type="InterPro" id="IPR017853">
    <property type="entry name" value="GH"/>
</dbReference>
<dbReference type="Gene3D" id="2.60.40.10">
    <property type="entry name" value="Immunoglobulins"/>
    <property type="match status" value="2"/>
</dbReference>
<dbReference type="SUPFAM" id="SSF49785">
    <property type="entry name" value="Galactose-binding domain-like"/>
    <property type="match status" value="1"/>
</dbReference>
<comment type="catalytic activity">
    <reaction evidence="1">
        <text>Hydrolysis of terminal, non-reducing beta-D-mannose residues in beta-D-mannosides.</text>
        <dbReference type="EC" id="3.2.1.25"/>
    </reaction>
</comment>
<reference evidence="11" key="1">
    <citation type="journal article" date="2019" name="Int. J. Syst. Evol. Microbiol.">
        <title>The Global Catalogue of Microorganisms (GCM) 10K type strain sequencing project: providing services to taxonomists for standard genome sequencing and annotation.</title>
        <authorList>
            <consortium name="The Broad Institute Genomics Platform"/>
            <consortium name="The Broad Institute Genome Sequencing Center for Infectious Disease"/>
            <person name="Wu L."/>
            <person name="Ma J."/>
        </authorList>
    </citation>
    <scope>NUCLEOTIDE SEQUENCE [LARGE SCALE GENOMIC DNA]</scope>
    <source>
        <strain evidence="11">KCTC 12907</strain>
    </source>
</reference>
<dbReference type="Pfam" id="PF00703">
    <property type="entry name" value="Glyco_hydro_2"/>
    <property type="match status" value="1"/>
</dbReference>
<comment type="similarity">
    <text evidence="2">Belongs to the glycosyl hydrolase 2 family.</text>
</comment>
<evidence type="ECO:0000313" key="10">
    <source>
        <dbReference type="EMBL" id="MFC7149828.1"/>
    </source>
</evidence>
<keyword evidence="4 10" id="KW-0378">Hydrolase</keyword>
<evidence type="ECO:0000256" key="3">
    <source>
        <dbReference type="ARBA" id="ARBA00012754"/>
    </source>
</evidence>
<dbReference type="Gene3D" id="3.20.20.80">
    <property type="entry name" value="Glycosidases"/>
    <property type="match status" value="1"/>
</dbReference>
<name>A0ABW2F9C9_9BACL</name>
<dbReference type="InterPro" id="IPR006102">
    <property type="entry name" value="Ig-like_GH2"/>
</dbReference>
<comment type="caution">
    <text evidence="10">The sequence shown here is derived from an EMBL/GenBank/DDBJ whole genome shotgun (WGS) entry which is preliminary data.</text>
</comment>
<dbReference type="GO" id="GO:0016787">
    <property type="term" value="F:hydrolase activity"/>
    <property type="evidence" value="ECO:0007669"/>
    <property type="project" value="UniProtKB-KW"/>
</dbReference>
<dbReference type="InterPro" id="IPR036156">
    <property type="entry name" value="Beta-gal/glucu_dom_sf"/>
</dbReference>
<keyword evidence="6" id="KW-0326">Glycosidase</keyword>
<evidence type="ECO:0000256" key="2">
    <source>
        <dbReference type="ARBA" id="ARBA00007401"/>
    </source>
</evidence>
<feature type="domain" description="Beta-mannosidase Ig-fold" evidence="8">
    <location>
        <begin position="766"/>
        <end position="839"/>
    </location>
</feature>
<dbReference type="Pfam" id="PF17753">
    <property type="entry name" value="Ig_mannosidase"/>
    <property type="match status" value="1"/>
</dbReference>
<dbReference type="InterPro" id="IPR013783">
    <property type="entry name" value="Ig-like_fold"/>
</dbReference>
<dbReference type="Pfam" id="PF22666">
    <property type="entry name" value="Glyco_hydro_2_N2"/>
    <property type="match status" value="1"/>
</dbReference>
<evidence type="ECO:0000256" key="4">
    <source>
        <dbReference type="ARBA" id="ARBA00022801"/>
    </source>
</evidence>
<dbReference type="Gene3D" id="2.60.120.260">
    <property type="entry name" value="Galactose-binding domain-like"/>
    <property type="match status" value="1"/>
</dbReference>
<evidence type="ECO:0000259" key="9">
    <source>
        <dbReference type="Pfam" id="PF22666"/>
    </source>
</evidence>
<dbReference type="SUPFAM" id="SSF49303">
    <property type="entry name" value="beta-Galactosidase/glucuronidase domain"/>
    <property type="match status" value="2"/>
</dbReference>